<protein>
    <submittedName>
        <fullName evidence="1">Uncharacterized protein</fullName>
    </submittedName>
</protein>
<keyword evidence="2" id="KW-1185">Reference proteome</keyword>
<reference evidence="1 2" key="1">
    <citation type="submission" date="2020-07" db="EMBL/GenBank/DDBJ databases">
        <title>Genomic Encyclopedia of Type Strains, Phase IV (KMG-V): Genome sequencing to study the core and pangenomes of soil and plant-associated prokaryotes.</title>
        <authorList>
            <person name="Whitman W."/>
        </authorList>
    </citation>
    <scope>NUCLEOTIDE SEQUENCE [LARGE SCALE GENOMIC DNA]</scope>
    <source>
        <strain evidence="1 2">AN3</strain>
    </source>
</reference>
<organism evidence="1 2">
    <name type="scientific">Phyllobacterium myrsinacearum</name>
    <dbReference type="NCBI Taxonomy" id="28101"/>
    <lineage>
        <taxon>Bacteria</taxon>
        <taxon>Pseudomonadati</taxon>
        <taxon>Pseudomonadota</taxon>
        <taxon>Alphaproteobacteria</taxon>
        <taxon>Hyphomicrobiales</taxon>
        <taxon>Phyllobacteriaceae</taxon>
        <taxon>Phyllobacterium</taxon>
    </lineage>
</organism>
<evidence type="ECO:0000313" key="2">
    <source>
        <dbReference type="Proteomes" id="UP000549052"/>
    </source>
</evidence>
<proteinExistence type="predicted"/>
<sequence>MSVIVKNRIVAGHVIGTEESSVHQEVERFLLKLLAAEANVRAKADAKAREAREKAEHKQRAADIAAARAIANPTGRKAGAERKRIVQALARSERYRSLGSVRAVADAMVRDASRINVETAYKQEPQISLASIKRLNGGVFPCHDTVRGYIREVVKIPG</sequence>
<dbReference type="AlphaFoldDB" id="A0A839EMH1"/>
<name>A0A839EMH1_9HYPH</name>
<dbReference type="Proteomes" id="UP000549052">
    <property type="component" value="Unassembled WGS sequence"/>
</dbReference>
<comment type="caution">
    <text evidence="1">The sequence shown here is derived from an EMBL/GenBank/DDBJ whole genome shotgun (WGS) entry which is preliminary data.</text>
</comment>
<dbReference type="RefSeq" id="WP_182548470.1">
    <property type="nucleotide sequence ID" value="NZ_JACGXN010000001.1"/>
</dbReference>
<accession>A0A839EMH1</accession>
<gene>
    <name evidence="1" type="ORF">FHW16_001552</name>
</gene>
<dbReference type="EMBL" id="JACGXN010000001">
    <property type="protein sequence ID" value="MBA8877870.1"/>
    <property type="molecule type" value="Genomic_DNA"/>
</dbReference>
<evidence type="ECO:0000313" key="1">
    <source>
        <dbReference type="EMBL" id="MBA8877870.1"/>
    </source>
</evidence>